<reference evidence="8" key="1">
    <citation type="journal article" date="2017" name="Genome Biol.">
        <title>Comparative genomics reveals high biological diversity and specific adaptations in the industrially and medically important fungal genus Aspergillus.</title>
        <authorList>
            <person name="de Vries R.P."/>
            <person name="Riley R."/>
            <person name="Wiebenga A."/>
            <person name="Aguilar-Osorio G."/>
            <person name="Amillis S."/>
            <person name="Uchima C.A."/>
            <person name="Anderluh G."/>
            <person name="Asadollahi M."/>
            <person name="Askin M."/>
            <person name="Barry K."/>
            <person name="Battaglia E."/>
            <person name="Bayram O."/>
            <person name="Benocci T."/>
            <person name="Braus-Stromeyer S.A."/>
            <person name="Caldana C."/>
            <person name="Canovas D."/>
            <person name="Cerqueira G.C."/>
            <person name="Chen F."/>
            <person name="Chen W."/>
            <person name="Choi C."/>
            <person name="Clum A."/>
            <person name="Dos Santos R.A."/>
            <person name="Damasio A.R."/>
            <person name="Diallinas G."/>
            <person name="Emri T."/>
            <person name="Fekete E."/>
            <person name="Flipphi M."/>
            <person name="Freyberg S."/>
            <person name="Gallo A."/>
            <person name="Gournas C."/>
            <person name="Habgood R."/>
            <person name="Hainaut M."/>
            <person name="Harispe M.L."/>
            <person name="Henrissat B."/>
            <person name="Hilden K.S."/>
            <person name="Hope R."/>
            <person name="Hossain A."/>
            <person name="Karabika E."/>
            <person name="Karaffa L."/>
            <person name="Karanyi Z."/>
            <person name="Krasevec N."/>
            <person name="Kuo A."/>
            <person name="Kusch H."/>
            <person name="LaButti K."/>
            <person name="Lagendijk E.L."/>
            <person name="Lapidus A."/>
            <person name="Levasseur A."/>
            <person name="Lindquist E."/>
            <person name="Lipzen A."/>
            <person name="Logrieco A.F."/>
            <person name="MacCabe A."/>
            <person name="Maekelae M.R."/>
            <person name="Malavazi I."/>
            <person name="Melin P."/>
            <person name="Meyer V."/>
            <person name="Mielnichuk N."/>
            <person name="Miskei M."/>
            <person name="Molnar A.P."/>
            <person name="Mule G."/>
            <person name="Ngan C.Y."/>
            <person name="Orejas M."/>
            <person name="Orosz E."/>
            <person name="Ouedraogo J.P."/>
            <person name="Overkamp K.M."/>
            <person name="Park H.-S."/>
            <person name="Perrone G."/>
            <person name="Piumi F."/>
            <person name="Punt P.J."/>
            <person name="Ram A.F."/>
            <person name="Ramon A."/>
            <person name="Rauscher S."/>
            <person name="Record E."/>
            <person name="Riano-Pachon D.M."/>
            <person name="Robert V."/>
            <person name="Roehrig J."/>
            <person name="Ruller R."/>
            <person name="Salamov A."/>
            <person name="Salih N.S."/>
            <person name="Samson R.A."/>
            <person name="Sandor E."/>
            <person name="Sanguinetti M."/>
            <person name="Schuetze T."/>
            <person name="Sepcic K."/>
            <person name="Shelest E."/>
            <person name="Sherlock G."/>
            <person name="Sophianopoulou V."/>
            <person name="Squina F.M."/>
            <person name="Sun H."/>
            <person name="Susca A."/>
            <person name="Todd R.B."/>
            <person name="Tsang A."/>
            <person name="Unkles S.E."/>
            <person name="van de Wiele N."/>
            <person name="van Rossen-Uffink D."/>
            <person name="Oliveira J.V."/>
            <person name="Vesth T.C."/>
            <person name="Visser J."/>
            <person name="Yu J.-H."/>
            <person name="Zhou M."/>
            <person name="Andersen M.R."/>
            <person name="Archer D.B."/>
            <person name="Baker S.E."/>
            <person name="Benoit I."/>
            <person name="Brakhage A.A."/>
            <person name="Braus G.H."/>
            <person name="Fischer R."/>
            <person name="Frisvad J.C."/>
            <person name="Goldman G.H."/>
            <person name="Houbraken J."/>
            <person name="Oakley B."/>
            <person name="Pocsi I."/>
            <person name="Scazzocchio C."/>
            <person name="Seiboth B."/>
            <person name="vanKuyk P.A."/>
            <person name="Wortman J."/>
            <person name="Dyer P.S."/>
            <person name="Grigoriev I.V."/>
        </authorList>
    </citation>
    <scope>NUCLEOTIDE SEQUENCE [LARGE SCALE GENOMIC DNA]</scope>
    <source>
        <strain evidence="8">ITEM 5010</strain>
    </source>
</reference>
<dbReference type="AlphaFoldDB" id="A0A1R3RQD1"/>
<dbReference type="GO" id="GO:0005506">
    <property type="term" value="F:iron ion binding"/>
    <property type="evidence" value="ECO:0007669"/>
    <property type="project" value="InterPro"/>
</dbReference>
<dbReference type="InterPro" id="IPR050307">
    <property type="entry name" value="Sterol_Desaturase_Related"/>
</dbReference>
<dbReference type="OrthoDB" id="6354873at2759"/>
<feature type="domain" description="Fatty acid hydroxylase" evidence="6">
    <location>
        <begin position="180"/>
        <end position="326"/>
    </location>
</feature>
<evidence type="ECO:0000256" key="4">
    <source>
        <dbReference type="ARBA" id="ARBA00023136"/>
    </source>
</evidence>
<evidence type="ECO:0000256" key="3">
    <source>
        <dbReference type="ARBA" id="ARBA00022989"/>
    </source>
</evidence>
<keyword evidence="2 5" id="KW-0812">Transmembrane</keyword>
<keyword evidence="8" id="KW-1185">Reference proteome</keyword>
<dbReference type="STRING" id="602072.A0A1R3RQD1"/>
<dbReference type="Pfam" id="PF04116">
    <property type="entry name" value="FA_hydroxylase"/>
    <property type="match status" value="1"/>
</dbReference>
<dbReference type="GO" id="GO:0016491">
    <property type="term" value="F:oxidoreductase activity"/>
    <property type="evidence" value="ECO:0007669"/>
    <property type="project" value="InterPro"/>
</dbReference>
<dbReference type="Proteomes" id="UP000188318">
    <property type="component" value="Unassembled WGS sequence"/>
</dbReference>
<dbReference type="PANTHER" id="PTHR11863">
    <property type="entry name" value="STEROL DESATURASE"/>
    <property type="match status" value="1"/>
</dbReference>
<dbReference type="OMA" id="DTEQEFF"/>
<dbReference type="InterPro" id="IPR006694">
    <property type="entry name" value="Fatty_acid_hydroxylase"/>
</dbReference>
<feature type="transmembrane region" description="Helical" evidence="5">
    <location>
        <begin position="89"/>
        <end position="106"/>
    </location>
</feature>
<name>A0A1R3RQD1_ASPC5</name>
<evidence type="ECO:0000256" key="5">
    <source>
        <dbReference type="SAM" id="Phobius"/>
    </source>
</evidence>
<dbReference type="VEuPathDB" id="FungiDB:ASPCADRAFT_167743"/>
<keyword evidence="3 5" id="KW-1133">Transmembrane helix</keyword>
<evidence type="ECO:0000313" key="8">
    <source>
        <dbReference type="Proteomes" id="UP000188318"/>
    </source>
</evidence>
<sequence length="349" mass="41081">MSDTHPNPKDSMKSTWRRQDRAQWSIAHWFFEILGVHPSDLNKPVPVHPKADKIPFMGQWSQHRWVLYHSFIPLALHQAYVVYTGQNLGPIAVFFFYSFAFKLIAIHELHVMRRMGHIIGFLDGDQHERDGVPDVGVAKVVRSLISTSTFRPIMTVFLSYRASQTPAQMSWTWLPLEIGLYGIILDFWFYWYHRLMHDVGSLWKYHRTHHLTKHPNPLLTLYADTEQEIFDIAGIPLLTYVSLRLMGLPMGFYEWWICHQYVMFAELAGHSGLRMHASPPSTLNWLLKWFGAELVVEDHDLHHRKGWKKSHNYGKQTRLWDRIFGTCRERIESVPENVDYENMVVMPVF</sequence>
<dbReference type="EMBL" id="KV907498">
    <property type="protein sequence ID" value="OOF96684.1"/>
    <property type="molecule type" value="Genomic_DNA"/>
</dbReference>
<proteinExistence type="predicted"/>
<evidence type="ECO:0000256" key="2">
    <source>
        <dbReference type="ARBA" id="ARBA00022692"/>
    </source>
</evidence>
<comment type="subcellular location">
    <subcellularLocation>
        <location evidence="1">Membrane</location>
    </subcellularLocation>
</comment>
<evidence type="ECO:0000259" key="6">
    <source>
        <dbReference type="Pfam" id="PF04116"/>
    </source>
</evidence>
<evidence type="ECO:0000256" key="1">
    <source>
        <dbReference type="ARBA" id="ARBA00004370"/>
    </source>
</evidence>
<dbReference type="GO" id="GO:0008610">
    <property type="term" value="P:lipid biosynthetic process"/>
    <property type="evidence" value="ECO:0007669"/>
    <property type="project" value="InterPro"/>
</dbReference>
<protein>
    <recommendedName>
        <fullName evidence="6">Fatty acid hydroxylase domain-containing protein</fullName>
    </recommendedName>
</protein>
<dbReference type="GO" id="GO:0016020">
    <property type="term" value="C:membrane"/>
    <property type="evidence" value="ECO:0007669"/>
    <property type="project" value="UniProtKB-SubCell"/>
</dbReference>
<gene>
    <name evidence="7" type="ORF">ASPCADRAFT_167743</name>
</gene>
<organism evidence="7 8">
    <name type="scientific">Aspergillus carbonarius (strain ITEM 5010)</name>
    <dbReference type="NCBI Taxonomy" id="602072"/>
    <lineage>
        <taxon>Eukaryota</taxon>
        <taxon>Fungi</taxon>
        <taxon>Dikarya</taxon>
        <taxon>Ascomycota</taxon>
        <taxon>Pezizomycotina</taxon>
        <taxon>Eurotiomycetes</taxon>
        <taxon>Eurotiomycetidae</taxon>
        <taxon>Eurotiales</taxon>
        <taxon>Aspergillaceae</taxon>
        <taxon>Aspergillus</taxon>
        <taxon>Aspergillus subgen. Circumdati</taxon>
    </lineage>
</organism>
<accession>A0A1R3RQD1</accession>
<evidence type="ECO:0000313" key="7">
    <source>
        <dbReference type="EMBL" id="OOF96684.1"/>
    </source>
</evidence>
<keyword evidence="4 5" id="KW-0472">Membrane</keyword>
<feature type="transmembrane region" description="Helical" evidence="5">
    <location>
        <begin position="171"/>
        <end position="191"/>
    </location>
</feature>